<accession>A0ABX5J8T6</accession>
<dbReference type="RefSeq" id="WP_235836902.1">
    <property type="nucleotide sequence ID" value="NZ_MABH01000001.1"/>
</dbReference>
<dbReference type="Proteomes" id="UP000240800">
    <property type="component" value="Unassembled WGS sequence"/>
</dbReference>
<proteinExistence type="predicted"/>
<gene>
    <name evidence="5" type="ORF">C8J29_1093</name>
</gene>
<dbReference type="InterPro" id="IPR009057">
    <property type="entry name" value="Homeodomain-like_sf"/>
</dbReference>
<dbReference type="Pfam" id="PF12625">
    <property type="entry name" value="Arabinose_bd"/>
    <property type="match status" value="1"/>
</dbReference>
<dbReference type="EMBL" id="PZZW01000009">
    <property type="protein sequence ID" value="PTM76092.1"/>
    <property type="molecule type" value="Genomic_DNA"/>
</dbReference>
<evidence type="ECO:0000313" key="5">
    <source>
        <dbReference type="EMBL" id="PTM76092.1"/>
    </source>
</evidence>
<dbReference type="Gene3D" id="1.10.10.60">
    <property type="entry name" value="Homeodomain-like"/>
    <property type="match status" value="1"/>
</dbReference>
<dbReference type="PRINTS" id="PR00032">
    <property type="entry name" value="HTHARAC"/>
</dbReference>
<reference evidence="5 6" key="1">
    <citation type="submission" date="2018-04" db="EMBL/GenBank/DDBJ databases">
        <title>Genomic Encyclopedia of Type Strains, Phase III (KMG-III): the genomes of soil and plant-associated and newly described type strains.</title>
        <authorList>
            <person name="Whitman W."/>
        </authorList>
    </citation>
    <scope>NUCLEOTIDE SEQUENCE [LARGE SCALE GENOMIC DNA]</scope>
    <source>
        <strain evidence="5 6">JA192</strain>
    </source>
</reference>
<comment type="caution">
    <text evidence="5">The sequence shown here is derived from an EMBL/GenBank/DDBJ whole genome shotgun (WGS) entry which is preliminary data.</text>
</comment>
<protein>
    <submittedName>
        <fullName evidence="5">AraC-like DNA-binding protein</fullName>
    </submittedName>
</protein>
<dbReference type="PROSITE" id="PS01124">
    <property type="entry name" value="HTH_ARAC_FAMILY_2"/>
    <property type="match status" value="1"/>
</dbReference>
<dbReference type="InterPro" id="IPR018060">
    <property type="entry name" value="HTH_AraC"/>
</dbReference>
<keyword evidence="3" id="KW-0804">Transcription</keyword>
<evidence type="ECO:0000256" key="2">
    <source>
        <dbReference type="ARBA" id="ARBA00023125"/>
    </source>
</evidence>
<dbReference type="SMART" id="SM00342">
    <property type="entry name" value="HTH_ARAC"/>
    <property type="match status" value="1"/>
</dbReference>
<dbReference type="SUPFAM" id="SSF46689">
    <property type="entry name" value="Homeodomain-like"/>
    <property type="match status" value="1"/>
</dbReference>
<sequence>MYDKHPIRLSIIHMVPDVAESRNLVLAPLLAGVGLDLADLTDRTQIVLRAQVVALLRLMARQAGEATLGVDLADAARPSRLGPSGEALLGGRTLRECIEAHIRHLPNLQAGVRVGLQVSGSHAHWRHAFVNGDPEQAAVLTEGIAAFFVKALRAITGQPDLPVYLVLPHRQHAPMRQYEEKLRCAVSFRPGRETLISFDSFWLDWPNQTLTPDLRSPDRVDPVGRDAAVLADDAALRKSLQLIFGVAAMSGRLSLVDSARTLGIAPRSLQRRLAGMDSSFEAMVDDWRRERALQLIAQGQPLHEISARLGYTHQAHFTRAFGRWQGMAPSRYRAALGSERT</sequence>
<keyword evidence="1" id="KW-0805">Transcription regulation</keyword>
<dbReference type="Pfam" id="PF12833">
    <property type="entry name" value="HTH_18"/>
    <property type="match status" value="1"/>
</dbReference>
<organism evidence="5 6">
    <name type="scientific">Cereibacter johrii</name>
    <dbReference type="NCBI Taxonomy" id="445629"/>
    <lineage>
        <taxon>Bacteria</taxon>
        <taxon>Pseudomonadati</taxon>
        <taxon>Pseudomonadota</taxon>
        <taxon>Alphaproteobacteria</taxon>
        <taxon>Rhodobacterales</taxon>
        <taxon>Paracoccaceae</taxon>
        <taxon>Cereibacter</taxon>
    </lineage>
</organism>
<dbReference type="PANTHER" id="PTHR47894">
    <property type="entry name" value="HTH-TYPE TRANSCRIPTIONAL REGULATOR GADX"/>
    <property type="match status" value="1"/>
</dbReference>
<evidence type="ECO:0000256" key="1">
    <source>
        <dbReference type="ARBA" id="ARBA00023015"/>
    </source>
</evidence>
<dbReference type="InterPro" id="IPR032687">
    <property type="entry name" value="AraC-type_N"/>
</dbReference>
<dbReference type="PANTHER" id="PTHR47894:SF1">
    <property type="entry name" value="HTH-TYPE TRANSCRIPTIONAL REGULATOR VQSM"/>
    <property type="match status" value="1"/>
</dbReference>
<evidence type="ECO:0000256" key="3">
    <source>
        <dbReference type="ARBA" id="ARBA00023163"/>
    </source>
</evidence>
<name>A0ABX5J8T6_9RHOB</name>
<evidence type="ECO:0000313" key="6">
    <source>
        <dbReference type="Proteomes" id="UP000240800"/>
    </source>
</evidence>
<keyword evidence="6" id="KW-1185">Reference proteome</keyword>
<feature type="domain" description="HTH araC/xylS-type" evidence="4">
    <location>
        <begin position="237"/>
        <end position="335"/>
    </location>
</feature>
<dbReference type="InterPro" id="IPR020449">
    <property type="entry name" value="Tscrpt_reg_AraC-type_HTH"/>
</dbReference>
<keyword evidence="2" id="KW-0238">DNA-binding</keyword>
<evidence type="ECO:0000259" key="4">
    <source>
        <dbReference type="PROSITE" id="PS01124"/>
    </source>
</evidence>